<dbReference type="GO" id="GO:0000145">
    <property type="term" value="C:exocyst"/>
    <property type="evidence" value="ECO:0007669"/>
    <property type="project" value="InterPro"/>
</dbReference>
<organism evidence="4 5">
    <name type="scientific">Sugiyamaella lignohabitans</name>
    <dbReference type="NCBI Taxonomy" id="796027"/>
    <lineage>
        <taxon>Eukaryota</taxon>
        <taxon>Fungi</taxon>
        <taxon>Dikarya</taxon>
        <taxon>Ascomycota</taxon>
        <taxon>Saccharomycotina</taxon>
        <taxon>Dipodascomycetes</taxon>
        <taxon>Dipodascales</taxon>
        <taxon>Trichomonascaceae</taxon>
        <taxon>Sugiyamaella</taxon>
    </lineage>
</organism>
<sequence>MDQTAPNKIAELLRHQDDLEKIAEIKQKLLREKAAIDGQLKAGVQSQIQVLSHGVQSLADARQRIYQVREDMEKIQRLKTESQESVEDFDRINNLSRVLQNFEDTQKFVNNFKTMSSQLNEIQALIDEESEFTFGSAMPNLLRIHYLLNGLRDVRDDAWFHAQHSTEDVRRTIKKHFAPLDRTIEQFDRILIDISENVLEILKDDDHSLVVRVAKIINFEERQDLVSEISNQIQSDKSSSNSKTDPTLLFKNKISNRVPRGYPARFFKAIQNSIRQTFDNCMEQYPPNEDPDALLDNLNWVFKELEITKEHLTKCVPERWNILDKVVGYFQQEVYRVISLIMQTEPTAATILNILDYVKDYYDTMNDLLGYSRDRLSPLLLDGKEDDLYDDYLALIVSKLHEWYNNFAKSEKEPFVTRQTSPETSSENTYQLQGEPVMFKLVKQQIQVAADSGQGRIVVGVIEECANILRDRQRDWLKVMKSEVEKEVNDQATENEKSDVAPGLFEHLIALSNDQVLASDYTEGISSEYSGKLSQKYSSQIGAQLDDVIDGFLNVAKLCTHGMIRLIFNDLKPAFDALFDGNAWYKGQPVGLINSTLAEYLRDSKTYSRAALFEYLCETLVVELVVHYVNAMGNRRHALKIPKGTNRIKADFEQLYNCLADFIPHDTISESFDIMDHIIYALESPISELPSSLQALRQNYPDTPLDVFEKIVYIRKDIDSKEGREIMARVRNESLSQVLSEDSQPSVFTRSVIKR</sequence>
<dbReference type="Gene3D" id="1.10.357.70">
    <property type="entry name" value="Exocyst complex component Sec6, C-terminal domain"/>
    <property type="match status" value="1"/>
</dbReference>
<dbReference type="Gene3D" id="1.10.357.50">
    <property type="match status" value="1"/>
</dbReference>
<dbReference type="AlphaFoldDB" id="A0A167DX31"/>
<protein>
    <submittedName>
        <fullName evidence="4">Sec6p</fullName>
    </submittedName>
</protein>
<accession>A0A167DX31</accession>
<dbReference type="InterPro" id="IPR010326">
    <property type="entry name" value="EXOC3/Sec6"/>
</dbReference>
<dbReference type="InterPro" id="IPR042532">
    <property type="entry name" value="EXOC3/Sec6_C"/>
</dbReference>
<gene>
    <name evidence="4" type="primary">SEC6</name>
    <name evidence="4" type="ORF">AWJ20_1688</name>
</gene>
<name>A0A167DX31_9ASCO</name>
<proteinExistence type="inferred from homology"/>
<evidence type="ECO:0000256" key="2">
    <source>
        <dbReference type="ARBA" id="ARBA00022448"/>
    </source>
</evidence>
<keyword evidence="5" id="KW-1185">Reference proteome</keyword>
<keyword evidence="3" id="KW-0268">Exocytosis</keyword>
<dbReference type="GO" id="GO:0000149">
    <property type="term" value="F:SNARE binding"/>
    <property type="evidence" value="ECO:0007669"/>
    <property type="project" value="TreeGrafter"/>
</dbReference>
<evidence type="ECO:0000256" key="1">
    <source>
        <dbReference type="ARBA" id="ARBA00009447"/>
    </source>
</evidence>
<dbReference type="KEGG" id="slb:AWJ20_1688"/>
<evidence type="ECO:0000313" key="5">
    <source>
        <dbReference type="Proteomes" id="UP000189580"/>
    </source>
</evidence>
<dbReference type="GO" id="GO:0051601">
    <property type="term" value="P:exocyst localization"/>
    <property type="evidence" value="ECO:0007669"/>
    <property type="project" value="TreeGrafter"/>
</dbReference>
<comment type="similarity">
    <text evidence="1">Belongs to the SEC6 family.</text>
</comment>
<reference evidence="4 5" key="1">
    <citation type="submission" date="2016-02" db="EMBL/GenBank/DDBJ databases">
        <title>Complete genome sequence and transcriptome regulation of the pentose utilising yeast Sugiyamaella lignohabitans.</title>
        <authorList>
            <person name="Bellasio M."/>
            <person name="Peymann A."/>
            <person name="Valli M."/>
            <person name="Sipitzky M."/>
            <person name="Graf A."/>
            <person name="Sauer M."/>
            <person name="Marx H."/>
            <person name="Mattanovich D."/>
        </authorList>
    </citation>
    <scope>NUCLEOTIDE SEQUENCE [LARGE SCALE GENOMIC DNA]</scope>
    <source>
        <strain evidence="4 5">CBS 10342</strain>
    </source>
</reference>
<evidence type="ECO:0000256" key="3">
    <source>
        <dbReference type="ARBA" id="ARBA00022483"/>
    </source>
</evidence>
<dbReference type="GO" id="GO:0006887">
    <property type="term" value="P:exocytosis"/>
    <property type="evidence" value="ECO:0007669"/>
    <property type="project" value="UniProtKB-KW"/>
</dbReference>
<dbReference type="EMBL" id="CP014501">
    <property type="protein sequence ID" value="ANB13398.1"/>
    <property type="molecule type" value="Genomic_DNA"/>
</dbReference>
<dbReference type="Proteomes" id="UP000189580">
    <property type="component" value="Chromosome a"/>
</dbReference>
<dbReference type="PANTHER" id="PTHR21292">
    <property type="entry name" value="EXOCYST COMPLEX COMPONENT SEC6-RELATED"/>
    <property type="match status" value="1"/>
</dbReference>
<dbReference type="GeneID" id="30033517"/>
<keyword evidence="2" id="KW-0813">Transport</keyword>
<dbReference type="RefSeq" id="XP_018735875.1">
    <property type="nucleotide sequence ID" value="XM_018878586.1"/>
</dbReference>
<dbReference type="PANTHER" id="PTHR21292:SF1">
    <property type="entry name" value="EXOCYST COMPLEX COMPONENT 3"/>
    <property type="match status" value="1"/>
</dbReference>
<dbReference type="Pfam" id="PF06046">
    <property type="entry name" value="Sec6"/>
    <property type="match status" value="1"/>
</dbReference>
<evidence type="ECO:0000313" key="4">
    <source>
        <dbReference type="EMBL" id="ANB13398.1"/>
    </source>
</evidence>
<dbReference type="OrthoDB" id="190098at2759"/>